<evidence type="ECO:0000256" key="4">
    <source>
        <dbReference type="RuleBase" id="RU004478"/>
    </source>
</evidence>
<keyword evidence="3" id="KW-0346">Stress response</keyword>
<dbReference type="PANTHER" id="PTHR21237">
    <property type="entry name" value="GRPE PROTEIN"/>
    <property type="match status" value="1"/>
</dbReference>
<proteinExistence type="inferred from homology"/>
<keyword evidence="3" id="KW-0963">Cytoplasm</keyword>
<dbReference type="GO" id="GO:0006457">
    <property type="term" value="P:protein folding"/>
    <property type="evidence" value="ECO:0007669"/>
    <property type="project" value="InterPro"/>
</dbReference>
<evidence type="ECO:0000313" key="7">
    <source>
        <dbReference type="Proteomes" id="UP000034603"/>
    </source>
</evidence>
<dbReference type="EMBL" id="LBTR01000019">
    <property type="protein sequence ID" value="KKQ44980.1"/>
    <property type="molecule type" value="Genomic_DNA"/>
</dbReference>
<sequence length="168" mass="18554">MDKTKGKKINQEKVDSKNVELVNLKVQLARALADYDNLRKRVEREQDSTVKLASSILITKLLPVIDMLEAAQKHLNDGGLAICIGEVKNILREEGAGEIEVKPNDLFNEQFYEAIDTVEGNGDNNGKVVEVVLPGWKFSDGSVIRHSKVKVYSSLEKTTSVGSGMNRA</sequence>
<dbReference type="GO" id="GO:0005737">
    <property type="term" value="C:cytoplasm"/>
    <property type="evidence" value="ECO:0007669"/>
    <property type="project" value="UniProtKB-SubCell"/>
</dbReference>
<evidence type="ECO:0000256" key="3">
    <source>
        <dbReference type="HAMAP-Rule" id="MF_01151"/>
    </source>
</evidence>
<dbReference type="AlphaFoldDB" id="A0A0G0I209"/>
<dbReference type="InterPro" id="IPR009012">
    <property type="entry name" value="GrpE_head"/>
</dbReference>
<comment type="subcellular location">
    <subcellularLocation>
        <location evidence="3">Cytoplasm</location>
    </subcellularLocation>
</comment>
<comment type="function">
    <text evidence="3">Participates actively in the response to hyperosmotic and heat shock by preventing the aggregation of stress-denatured proteins, in association with DnaK and GrpE. It is the nucleotide exchange factor for DnaK and may function as a thermosensor. Unfolded proteins bind initially to DnaJ; upon interaction with the DnaJ-bound protein, DnaK hydrolyzes its bound ATP, resulting in the formation of a stable complex. GrpE releases ADP from DnaK; ATP binding to DnaK triggers the release of the substrate protein, thus completing the reaction cycle. Several rounds of ATP-dependent interactions between DnaJ, DnaK and GrpE are required for fully efficient folding.</text>
</comment>
<evidence type="ECO:0000313" key="6">
    <source>
        <dbReference type="EMBL" id="KKQ44980.1"/>
    </source>
</evidence>
<dbReference type="SUPFAM" id="SSF58014">
    <property type="entry name" value="Coiled-coil domain of nucleotide exchange factor GrpE"/>
    <property type="match status" value="1"/>
</dbReference>
<protein>
    <recommendedName>
        <fullName evidence="3">Protein GrpE</fullName>
    </recommendedName>
    <alternativeName>
        <fullName evidence="3">HSP-70 cofactor</fullName>
    </alternativeName>
</protein>
<keyword evidence="5" id="KW-0175">Coiled coil</keyword>
<dbReference type="Gene3D" id="2.30.22.10">
    <property type="entry name" value="Head domain of nucleotide exchange factor GrpE"/>
    <property type="match status" value="1"/>
</dbReference>
<dbReference type="GO" id="GO:0051082">
    <property type="term" value="F:unfolded protein binding"/>
    <property type="evidence" value="ECO:0007669"/>
    <property type="project" value="TreeGrafter"/>
</dbReference>
<dbReference type="Pfam" id="PF01025">
    <property type="entry name" value="GrpE"/>
    <property type="match status" value="1"/>
</dbReference>
<dbReference type="GO" id="GO:0051087">
    <property type="term" value="F:protein-folding chaperone binding"/>
    <property type="evidence" value="ECO:0007669"/>
    <property type="project" value="InterPro"/>
</dbReference>
<reference evidence="6 7" key="1">
    <citation type="journal article" date="2015" name="Nature">
        <title>rRNA introns, odd ribosomes, and small enigmatic genomes across a large radiation of phyla.</title>
        <authorList>
            <person name="Brown C.T."/>
            <person name="Hug L.A."/>
            <person name="Thomas B.C."/>
            <person name="Sharon I."/>
            <person name="Castelle C.J."/>
            <person name="Singh A."/>
            <person name="Wilkins M.J."/>
            <person name="Williams K.H."/>
            <person name="Banfield J.F."/>
        </authorList>
    </citation>
    <scope>NUCLEOTIDE SEQUENCE [LARGE SCALE GENOMIC DNA]</scope>
</reference>
<comment type="caution">
    <text evidence="6">The sequence shown here is derived from an EMBL/GenBank/DDBJ whole genome shotgun (WGS) entry which is preliminary data.</text>
</comment>
<comment type="similarity">
    <text evidence="1 3 4">Belongs to the GrpE family.</text>
</comment>
<feature type="coiled-coil region" evidence="5">
    <location>
        <begin position="21"/>
        <end position="48"/>
    </location>
</feature>
<keyword evidence="2 3" id="KW-0143">Chaperone</keyword>
<dbReference type="Proteomes" id="UP000034603">
    <property type="component" value="Unassembled WGS sequence"/>
</dbReference>
<dbReference type="InterPro" id="IPR013805">
    <property type="entry name" value="GrpE_CC"/>
</dbReference>
<accession>A0A0G0I209</accession>
<dbReference type="PRINTS" id="PR00773">
    <property type="entry name" value="GRPEPROTEIN"/>
</dbReference>
<dbReference type="InterPro" id="IPR000740">
    <property type="entry name" value="GrpE"/>
</dbReference>
<evidence type="ECO:0000256" key="5">
    <source>
        <dbReference type="SAM" id="Coils"/>
    </source>
</evidence>
<dbReference type="GO" id="GO:0000774">
    <property type="term" value="F:adenyl-nucleotide exchange factor activity"/>
    <property type="evidence" value="ECO:0007669"/>
    <property type="project" value="InterPro"/>
</dbReference>
<gene>
    <name evidence="3" type="primary">grpE</name>
    <name evidence="6" type="ORF">US62_C0019G0012</name>
</gene>
<dbReference type="Gene3D" id="3.90.20.20">
    <property type="match status" value="1"/>
</dbReference>
<dbReference type="PANTHER" id="PTHR21237:SF23">
    <property type="entry name" value="GRPE PROTEIN HOMOLOG, MITOCHONDRIAL"/>
    <property type="match status" value="1"/>
</dbReference>
<name>A0A0G0I209_9BACT</name>
<organism evidence="6 7">
    <name type="scientific">Candidatus Woesebacteria bacterium GW2011_GWA1_37_8</name>
    <dbReference type="NCBI Taxonomy" id="1618546"/>
    <lineage>
        <taxon>Bacteria</taxon>
        <taxon>Candidatus Woeseibacteriota</taxon>
    </lineage>
</organism>
<evidence type="ECO:0000256" key="2">
    <source>
        <dbReference type="ARBA" id="ARBA00023186"/>
    </source>
</evidence>
<comment type="subunit">
    <text evidence="3">Homodimer.</text>
</comment>
<dbReference type="GO" id="GO:0042803">
    <property type="term" value="F:protein homodimerization activity"/>
    <property type="evidence" value="ECO:0007669"/>
    <property type="project" value="InterPro"/>
</dbReference>
<dbReference type="SUPFAM" id="SSF51064">
    <property type="entry name" value="Head domain of nucleotide exchange factor GrpE"/>
    <property type="match status" value="1"/>
</dbReference>
<dbReference type="HAMAP" id="MF_01151">
    <property type="entry name" value="GrpE"/>
    <property type="match status" value="1"/>
</dbReference>
<evidence type="ECO:0000256" key="1">
    <source>
        <dbReference type="ARBA" id="ARBA00009054"/>
    </source>
</evidence>